<keyword evidence="2" id="KW-1185">Reference proteome</keyword>
<sequence>MPPPASEAPAATDSADFRHCAGGCAAAEHGPRAKMAVNSLQKSEQNWIWLDRKNMLICMKKAQKKLLNRDYLGLDIRLSESSNFLLFLAWPRVLASSHNQ</sequence>
<evidence type="ECO:0000313" key="2">
    <source>
        <dbReference type="Proteomes" id="UP001341281"/>
    </source>
</evidence>
<evidence type="ECO:0000313" key="1">
    <source>
        <dbReference type="EMBL" id="WVZ82396.1"/>
    </source>
</evidence>
<reference evidence="1 2" key="1">
    <citation type="submission" date="2024-02" db="EMBL/GenBank/DDBJ databases">
        <title>High-quality chromosome-scale genome assembly of Pensacola bahiagrass (Paspalum notatum Flugge var. saurae).</title>
        <authorList>
            <person name="Vega J.M."/>
            <person name="Podio M."/>
            <person name="Orjuela J."/>
            <person name="Siena L.A."/>
            <person name="Pessino S.C."/>
            <person name="Combes M.C."/>
            <person name="Mariac C."/>
            <person name="Albertini E."/>
            <person name="Pupilli F."/>
            <person name="Ortiz J.P.A."/>
            <person name="Leblanc O."/>
        </authorList>
    </citation>
    <scope>NUCLEOTIDE SEQUENCE [LARGE SCALE GENOMIC DNA]</scope>
    <source>
        <strain evidence="1">R1</strain>
        <tissue evidence="1">Leaf</tissue>
    </source>
</reference>
<dbReference type="AlphaFoldDB" id="A0AAQ3TZ32"/>
<accession>A0AAQ3TZ32</accession>
<dbReference type="EMBL" id="CP144750">
    <property type="protein sequence ID" value="WVZ82396.1"/>
    <property type="molecule type" value="Genomic_DNA"/>
</dbReference>
<protein>
    <submittedName>
        <fullName evidence="1">Uncharacterized protein</fullName>
    </submittedName>
</protein>
<dbReference type="Proteomes" id="UP001341281">
    <property type="component" value="Chromosome 06"/>
</dbReference>
<proteinExistence type="predicted"/>
<gene>
    <name evidence="1" type="ORF">U9M48_029662</name>
</gene>
<name>A0AAQ3TZ32_PASNO</name>
<organism evidence="1 2">
    <name type="scientific">Paspalum notatum var. saurae</name>
    <dbReference type="NCBI Taxonomy" id="547442"/>
    <lineage>
        <taxon>Eukaryota</taxon>
        <taxon>Viridiplantae</taxon>
        <taxon>Streptophyta</taxon>
        <taxon>Embryophyta</taxon>
        <taxon>Tracheophyta</taxon>
        <taxon>Spermatophyta</taxon>
        <taxon>Magnoliopsida</taxon>
        <taxon>Liliopsida</taxon>
        <taxon>Poales</taxon>
        <taxon>Poaceae</taxon>
        <taxon>PACMAD clade</taxon>
        <taxon>Panicoideae</taxon>
        <taxon>Andropogonodae</taxon>
        <taxon>Paspaleae</taxon>
        <taxon>Paspalinae</taxon>
        <taxon>Paspalum</taxon>
    </lineage>
</organism>